<accession>A0ABW0PZH1</accession>
<organism evidence="2 3">
    <name type="scientific">Kaistia terrae</name>
    <dbReference type="NCBI Taxonomy" id="537017"/>
    <lineage>
        <taxon>Bacteria</taxon>
        <taxon>Pseudomonadati</taxon>
        <taxon>Pseudomonadota</taxon>
        <taxon>Alphaproteobacteria</taxon>
        <taxon>Hyphomicrobiales</taxon>
        <taxon>Kaistiaceae</taxon>
        <taxon>Kaistia</taxon>
    </lineage>
</organism>
<dbReference type="Proteomes" id="UP001596150">
    <property type="component" value="Unassembled WGS sequence"/>
</dbReference>
<reference evidence="3" key="1">
    <citation type="journal article" date="2019" name="Int. J. Syst. Evol. Microbiol.">
        <title>The Global Catalogue of Microorganisms (GCM) 10K type strain sequencing project: providing services to taxonomists for standard genome sequencing and annotation.</title>
        <authorList>
            <consortium name="The Broad Institute Genomics Platform"/>
            <consortium name="The Broad Institute Genome Sequencing Center for Infectious Disease"/>
            <person name="Wu L."/>
            <person name="Ma J."/>
        </authorList>
    </citation>
    <scope>NUCLEOTIDE SEQUENCE [LARGE SCALE GENOMIC DNA]</scope>
    <source>
        <strain evidence="3">KACC 12633</strain>
    </source>
</reference>
<evidence type="ECO:0000313" key="3">
    <source>
        <dbReference type="Proteomes" id="UP001596150"/>
    </source>
</evidence>
<dbReference type="RefSeq" id="WP_266345089.1">
    <property type="nucleotide sequence ID" value="NZ_JAPKNH010000007.1"/>
</dbReference>
<keyword evidence="3" id="KW-1185">Reference proteome</keyword>
<evidence type="ECO:0000259" key="1">
    <source>
        <dbReference type="Pfam" id="PF13643"/>
    </source>
</evidence>
<dbReference type="Pfam" id="PF13643">
    <property type="entry name" value="DUF4145"/>
    <property type="match status" value="1"/>
</dbReference>
<dbReference type="InterPro" id="IPR025285">
    <property type="entry name" value="DUF4145"/>
</dbReference>
<protein>
    <submittedName>
        <fullName evidence="2">DUF4145 domain-containing protein</fullName>
    </submittedName>
</protein>
<feature type="domain" description="DUF4145" evidence="1">
    <location>
        <begin position="133"/>
        <end position="216"/>
    </location>
</feature>
<comment type="caution">
    <text evidence="2">The sequence shown here is derived from an EMBL/GenBank/DDBJ whole genome shotgun (WGS) entry which is preliminary data.</text>
</comment>
<gene>
    <name evidence="2" type="ORF">ACFPP9_18075</name>
</gene>
<proteinExistence type="predicted"/>
<sequence>MRRDLWDAGFTALPKWTCPQCESGSLLTMPDFPRWEETEYSKEEQDHQDSEPDWTVERFVALMKCEVATCGEIVVVGGDRQAWMQDDYERNTQSWESILVCGYVRPAPNIIPISHNLPSECSKQLKKGFELYWVDKAAAANRLRIFVERLMDHFKVPTKGKGKKVKVHTLDLSERIDEFDTMKPGHKDALDALRHVGDYGSHQGEADAQALLDCFELLEDALAELIDQKKAMLAAKAQKLIQNKGKDNW</sequence>
<evidence type="ECO:0000313" key="2">
    <source>
        <dbReference type="EMBL" id="MFC5517691.1"/>
    </source>
</evidence>
<name>A0ABW0PZH1_9HYPH</name>
<dbReference type="EMBL" id="JBHSML010000012">
    <property type="protein sequence ID" value="MFC5517691.1"/>
    <property type="molecule type" value="Genomic_DNA"/>
</dbReference>